<name>A0A068WV65_ECHGR</name>
<dbReference type="Proteomes" id="UP000492820">
    <property type="component" value="Unassembled WGS sequence"/>
</dbReference>
<dbReference type="EMBL" id="LK028586">
    <property type="protein sequence ID" value="CDS22350.1"/>
    <property type="molecule type" value="Genomic_DNA"/>
</dbReference>
<reference evidence="2 3" key="1">
    <citation type="journal article" date="2013" name="Nature">
        <title>The genomes of four tapeworm species reveal adaptations to parasitism.</title>
        <authorList>
            <person name="Tsai I.J."/>
            <person name="Zarowiecki M."/>
            <person name="Holroyd N."/>
            <person name="Garciarrubio A."/>
            <person name="Sanchez-Flores A."/>
            <person name="Brooks K.L."/>
            <person name="Tracey A."/>
            <person name="Bobes R.J."/>
            <person name="Fragoso G."/>
            <person name="Sciutto E."/>
            <person name="Aslett M."/>
            <person name="Beasley H."/>
            <person name="Bennett H.M."/>
            <person name="Cai J."/>
            <person name="Camicia F."/>
            <person name="Clark R."/>
            <person name="Cucher M."/>
            <person name="De Silva N."/>
            <person name="Day T.A."/>
            <person name="Deplazes P."/>
            <person name="Estrada K."/>
            <person name="Fernandez C."/>
            <person name="Holland P.W."/>
            <person name="Hou J."/>
            <person name="Hu S."/>
            <person name="Huckvale T."/>
            <person name="Hung S.S."/>
            <person name="Kamenetzky L."/>
            <person name="Keane J.A."/>
            <person name="Kiss F."/>
            <person name="Koziol U."/>
            <person name="Lambert O."/>
            <person name="Liu K."/>
            <person name="Luo X."/>
            <person name="Luo Y."/>
            <person name="Macchiaroli N."/>
            <person name="Nichol S."/>
            <person name="Paps J."/>
            <person name="Parkinson J."/>
            <person name="Pouchkina-Stantcheva N."/>
            <person name="Riddiford N."/>
            <person name="Rosenzvit M."/>
            <person name="Salinas G."/>
            <person name="Wasmuth J.D."/>
            <person name="Zamanian M."/>
            <person name="Zheng Y."/>
            <person name="Cai X."/>
            <person name="Soberon X."/>
            <person name="Olson P.D."/>
            <person name="Laclette J.P."/>
            <person name="Brehm K."/>
            <person name="Berriman M."/>
            <person name="Garciarrubio A."/>
            <person name="Bobes R.J."/>
            <person name="Fragoso G."/>
            <person name="Sanchez-Flores A."/>
            <person name="Estrada K."/>
            <person name="Cevallos M.A."/>
            <person name="Morett E."/>
            <person name="Gonzalez V."/>
            <person name="Portillo T."/>
            <person name="Ochoa-Leyva A."/>
            <person name="Jose M.V."/>
            <person name="Sciutto E."/>
            <person name="Landa A."/>
            <person name="Jimenez L."/>
            <person name="Valdes V."/>
            <person name="Carrero J.C."/>
            <person name="Larralde C."/>
            <person name="Morales-Montor J."/>
            <person name="Limon-Lason J."/>
            <person name="Soberon X."/>
            <person name="Laclette J.P."/>
        </authorList>
    </citation>
    <scope>NUCLEOTIDE SEQUENCE [LARGE SCALE GENOMIC DNA]</scope>
</reference>
<gene>
    <name evidence="2" type="ORF">EgrG_002030200</name>
</gene>
<feature type="transmembrane region" description="Helical" evidence="1">
    <location>
        <begin position="130"/>
        <end position="150"/>
    </location>
</feature>
<evidence type="ECO:0000256" key="1">
    <source>
        <dbReference type="SAM" id="Phobius"/>
    </source>
</evidence>
<keyword evidence="1" id="KW-0812">Transmembrane</keyword>
<reference evidence="2" key="2">
    <citation type="submission" date="2014-06" db="EMBL/GenBank/DDBJ databases">
        <authorList>
            <person name="Aslett M."/>
        </authorList>
    </citation>
    <scope>NUCLEOTIDE SEQUENCE</scope>
</reference>
<accession>A0A068WV65</accession>
<dbReference type="WBParaSite" id="EgrG_002030200">
    <property type="protein sequence ID" value="EgrG_002030200"/>
    <property type="gene ID" value="EgrG_002030200"/>
</dbReference>
<evidence type="ECO:0000313" key="4">
    <source>
        <dbReference type="WBParaSite" id="EgrG_002030200"/>
    </source>
</evidence>
<proteinExistence type="predicted"/>
<organism evidence="2">
    <name type="scientific">Echinococcus granulosus</name>
    <name type="common">Hydatid tapeworm</name>
    <dbReference type="NCBI Taxonomy" id="6210"/>
    <lineage>
        <taxon>Eukaryota</taxon>
        <taxon>Metazoa</taxon>
        <taxon>Spiralia</taxon>
        <taxon>Lophotrochozoa</taxon>
        <taxon>Platyhelminthes</taxon>
        <taxon>Cestoda</taxon>
        <taxon>Eucestoda</taxon>
        <taxon>Cyclophyllidea</taxon>
        <taxon>Taeniidae</taxon>
        <taxon>Echinococcus</taxon>
        <taxon>Echinococcus granulosus group</taxon>
    </lineage>
</organism>
<keyword evidence="1" id="KW-1133">Transmembrane helix</keyword>
<reference evidence="4" key="3">
    <citation type="submission" date="2020-10" db="UniProtKB">
        <authorList>
            <consortium name="WormBaseParasite"/>
        </authorList>
    </citation>
    <scope>IDENTIFICATION</scope>
</reference>
<sequence length="329" mass="36676">MVSTISFLPHHITYAEDDIKDLKNELQAIGNNTAHAVEGDVRWLRNLQFQVLLTKIFDRFNIGDEDLRQLARFITEKALGLAPADLRPNGYIASSCGCDIRMKIVNIPGRNELVLSDAIKLLTKVFLFSYQYAIFPIILLVAQISLLQYFSPICLVKSMQTFLGSYGKQVAKGDMSKGDGNSLMERWTILLQLSPKSVLLITTKELEGKAGLTHRNCCASDALVSTEHYLEESRPFLYVYQELVEVNSVCLTFQHHPSTHLVVEANLIQSRPTHFKISLSHPSTVSSSWQSPPPPLNCPPASAAICSNTFPWDTRSDGSKMESTSISES</sequence>
<dbReference type="AlphaFoldDB" id="A0A068WV65"/>
<keyword evidence="1" id="KW-0472">Membrane</keyword>
<protein>
    <submittedName>
        <fullName evidence="4">DZF domain-containing protein</fullName>
    </submittedName>
</protein>
<evidence type="ECO:0000313" key="3">
    <source>
        <dbReference type="Proteomes" id="UP000492820"/>
    </source>
</evidence>
<evidence type="ECO:0000313" key="2">
    <source>
        <dbReference type="EMBL" id="CDS22350.1"/>
    </source>
</evidence>